<feature type="chain" id="PRO_5044710904" evidence="5">
    <location>
        <begin position="17"/>
        <end position="175"/>
    </location>
</feature>
<keyword evidence="3" id="KW-0964">Secreted</keyword>
<dbReference type="GO" id="GO:0005576">
    <property type="term" value="C:extracellular region"/>
    <property type="evidence" value="ECO:0007669"/>
    <property type="project" value="UniProtKB-SubCell"/>
</dbReference>
<dbReference type="PANTHER" id="PTHR21700:SF118">
    <property type="entry name" value="TRANSTHYRETIN-LIKE FAMILY PROTEIN"/>
    <property type="match status" value="1"/>
</dbReference>
<dbReference type="InterPro" id="IPR001534">
    <property type="entry name" value="Transthyretin-like"/>
</dbReference>
<sequence>MNILITFALLIGTCFSMRDQSYAVRGRLMCGPKPATNVRIKLWEEDTGPDPDDLLDSGYTDSNGEFRLSGGTAEMTPIDPIFKVYHDCDDGIKPGKRKVKFYLPKSYITQGKTAKKEFDIGVLNLETIFPKEEREFIVTRRRRAEQEMIDNSDAYDFYSTRFHKDQLRESGYGID</sequence>
<evidence type="ECO:0000256" key="2">
    <source>
        <dbReference type="ARBA" id="ARBA00010112"/>
    </source>
</evidence>
<evidence type="ECO:0000256" key="3">
    <source>
        <dbReference type="ARBA" id="ARBA00022525"/>
    </source>
</evidence>
<dbReference type="InterPro" id="IPR038479">
    <property type="entry name" value="Transthyretin-like_sf"/>
</dbReference>
<evidence type="ECO:0000313" key="6">
    <source>
        <dbReference type="EMBL" id="KAK5978182.1"/>
    </source>
</evidence>
<evidence type="ECO:0000313" key="8">
    <source>
        <dbReference type="Proteomes" id="UP001331761"/>
    </source>
</evidence>
<keyword evidence="4 5" id="KW-0732">Signal</keyword>
<evidence type="ECO:0000256" key="1">
    <source>
        <dbReference type="ARBA" id="ARBA00004613"/>
    </source>
</evidence>
<feature type="signal peptide" evidence="5">
    <location>
        <begin position="1"/>
        <end position="16"/>
    </location>
</feature>
<comment type="caution">
    <text evidence="6">The sequence shown here is derived from an EMBL/GenBank/DDBJ whole genome shotgun (WGS) entry which is preliminary data.</text>
</comment>
<dbReference type="EMBL" id="WIXE01009625">
    <property type="protein sequence ID" value="KAK5978273.1"/>
    <property type="molecule type" value="Genomic_DNA"/>
</dbReference>
<protein>
    <submittedName>
        <fullName evidence="6">Precursor transthyretin like protein 1</fullName>
    </submittedName>
</protein>
<evidence type="ECO:0000256" key="5">
    <source>
        <dbReference type="SAM" id="SignalP"/>
    </source>
</evidence>
<comment type="similarity">
    <text evidence="2">Belongs to the nematode transthyretin-like family.</text>
</comment>
<dbReference type="EMBL" id="WIXE01009744">
    <property type="protein sequence ID" value="KAK5978182.1"/>
    <property type="molecule type" value="Genomic_DNA"/>
</dbReference>
<dbReference type="AlphaFoldDB" id="A0AAN8IQN7"/>
<dbReference type="PANTHER" id="PTHR21700">
    <property type="entry name" value="TRANSTHYRETIN-LIKE FAMILY PROTEIN-RELATED"/>
    <property type="match status" value="1"/>
</dbReference>
<dbReference type="Pfam" id="PF01060">
    <property type="entry name" value="TTR-52"/>
    <property type="match status" value="1"/>
</dbReference>
<comment type="subcellular location">
    <subcellularLocation>
        <location evidence="1">Secreted</location>
    </subcellularLocation>
</comment>
<gene>
    <name evidence="7" type="ORF">GCK32_016624</name>
    <name evidence="6" type="ORF">GCK32_016671</name>
</gene>
<dbReference type="Gene3D" id="2.60.40.3330">
    <property type="match status" value="1"/>
</dbReference>
<evidence type="ECO:0000256" key="4">
    <source>
        <dbReference type="ARBA" id="ARBA00022729"/>
    </source>
</evidence>
<name>A0AAN8IQN7_TRICO</name>
<proteinExistence type="inferred from homology"/>
<evidence type="ECO:0000313" key="7">
    <source>
        <dbReference type="EMBL" id="KAK5978273.1"/>
    </source>
</evidence>
<keyword evidence="8" id="KW-1185">Reference proteome</keyword>
<accession>A0AAN8IQN7</accession>
<organism evidence="6 8">
    <name type="scientific">Trichostrongylus colubriformis</name>
    <name type="common">Black scour worm</name>
    <dbReference type="NCBI Taxonomy" id="6319"/>
    <lineage>
        <taxon>Eukaryota</taxon>
        <taxon>Metazoa</taxon>
        <taxon>Ecdysozoa</taxon>
        <taxon>Nematoda</taxon>
        <taxon>Chromadorea</taxon>
        <taxon>Rhabditida</taxon>
        <taxon>Rhabditina</taxon>
        <taxon>Rhabditomorpha</taxon>
        <taxon>Strongyloidea</taxon>
        <taxon>Trichostrongylidae</taxon>
        <taxon>Trichostrongylus</taxon>
    </lineage>
</organism>
<reference evidence="6 8" key="1">
    <citation type="submission" date="2019-10" db="EMBL/GenBank/DDBJ databases">
        <title>Assembly and Annotation for the nematode Trichostrongylus colubriformis.</title>
        <authorList>
            <person name="Martin J."/>
        </authorList>
    </citation>
    <scope>NUCLEOTIDE SEQUENCE [LARGE SCALE GENOMIC DNA]</scope>
    <source>
        <strain evidence="6">G859</strain>
        <tissue evidence="6">Whole worm</tissue>
    </source>
</reference>
<dbReference type="Proteomes" id="UP001331761">
    <property type="component" value="Unassembled WGS sequence"/>
</dbReference>
<dbReference type="GO" id="GO:0009986">
    <property type="term" value="C:cell surface"/>
    <property type="evidence" value="ECO:0007669"/>
    <property type="project" value="InterPro"/>
</dbReference>